<protein>
    <submittedName>
        <fullName evidence="2">Uncharacterized protein</fullName>
    </submittedName>
</protein>
<sequence>MPTPSHRPTLAERRREDTHPCALATSLNSGVPADFPPPLSTADRRLPPPPPPPRAAAPILRCAIGALPPPSCHPPASRASLLTDASRAPLLRRAASKLSRPRRNEP</sequence>
<evidence type="ECO:0000313" key="3">
    <source>
        <dbReference type="Proteomes" id="UP000823388"/>
    </source>
</evidence>
<evidence type="ECO:0000313" key="2">
    <source>
        <dbReference type="EMBL" id="KAG2577266.1"/>
    </source>
</evidence>
<feature type="region of interest" description="Disordered" evidence="1">
    <location>
        <begin position="23"/>
        <end position="57"/>
    </location>
</feature>
<dbReference type="Proteomes" id="UP000823388">
    <property type="component" value="Chromosome 6N"/>
</dbReference>
<accession>A0A8T0QVT9</accession>
<feature type="region of interest" description="Disordered" evidence="1">
    <location>
        <begin position="83"/>
        <end position="106"/>
    </location>
</feature>
<proteinExistence type="predicted"/>
<dbReference type="AlphaFoldDB" id="A0A8T0QVT9"/>
<name>A0A8T0QVT9_PANVG</name>
<gene>
    <name evidence="2" type="ORF">PVAP13_6NG106103</name>
</gene>
<evidence type="ECO:0000256" key="1">
    <source>
        <dbReference type="SAM" id="MobiDB-lite"/>
    </source>
</evidence>
<organism evidence="2 3">
    <name type="scientific">Panicum virgatum</name>
    <name type="common">Blackwell switchgrass</name>
    <dbReference type="NCBI Taxonomy" id="38727"/>
    <lineage>
        <taxon>Eukaryota</taxon>
        <taxon>Viridiplantae</taxon>
        <taxon>Streptophyta</taxon>
        <taxon>Embryophyta</taxon>
        <taxon>Tracheophyta</taxon>
        <taxon>Spermatophyta</taxon>
        <taxon>Magnoliopsida</taxon>
        <taxon>Liliopsida</taxon>
        <taxon>Poales</taxon>
        <taxon>Poaceae</taxon>
        <taxon>PACMAD clade</taxon>
        <taxon>Panicoideae</taxon>
        <taxon>Panicodae</taxon>
        <taxon>Paniceae</taxon>
        <taxon>Panicinae</taxon>
        <taxon>Panicum</taxon>
        <taxon>Panicum sect. Hiantes</taxon>
    </lineage>
</organism>
<feature type="compositionally biased region" description="Low complexity" evidence="1">
    <location>
        <begin position="85"/>
        <end position="98"/>
    </location>
</feature>
<keyword evidence="3" id="KW-1185">Reference proteome</keyword>
<dbReference type="EMBL" id="CM029048">
    <property type="protein sequence ID" value="KAG2577266.1"/>
    <property type="molecule type" value="Genomic_DNA"/>
</dbReference>
<comment type="caution">
    <text evidence="2">The sequence shown here is derived from an EMBL/GenBank/DDBJ whole genome shotgun (WGS) entry which is preliminary data.</text>
</comment>
<reference evidence="2" key="1">
    <citation type="submission" date="2020-05" db="EMBL/GenBank/DDBJ databases">
        <title>WGS assembly of Panicum virgatum.</title>
        <authorList>
            <person name="Lovell J.T."/>
            <person name="Jenkins J."/>
            <person name="Shu S."/>
            <person name="Juenger T.E."/>
            <person name="Schmutz J."/>
        </authorList>
    </citation>
    <scope>NUCLEOTIDE SEQUENCE</scope>
    <source>
        <strain evidence="2">AP13</strain>
    </source>
</reference>